<dbReference type="InterPro" id="IPR023365">
    <property type="entry name" value="Sortase_dom-sf"/>
</dbReference>
<evidence type="ECO:0000313" key="4">
    <source>
        <dbReference type="EMBL" id="AWG44325.1"/>
    </source>
</evidence>
<proteinExistence type="predicted"/>
<dbReference type="NCBIfam" id="NF033746">
    <property type="entry name" value="class_D_sortase"/>
    <property type="match status" value="1"/>
</dbReference>
<dbReference type="Proteomes" id="UP000036202">
    <property type="component" value="Plasmid pbeh6"/>
</dbReference>
<accession>A0A2S1LZU2</accession>
<evidence type="ECO:0000256" key="1">
    <source>
        <dbReference type="ARBA" id="ARBA00022801"/>
    </source>
</evidence>
<dbReference type="RefSeq" id="WP_046218386.1">
    <property type="nucleotide sequence ID" value="NZ_CP015328.1"/>
</dbReference>
<dbReference type="SUPFAM" id="SSF63817">
    <property type="entry name" value="Sortase"/>
    <property type="match status" value="1"/>
</dbReference>
<feature type="transmembrane region" description="Helical" evidence="3">
    <location>
        <begin position="7"/>
        <end position="28"/>
    </location>
</feature>
<evidence type="ECO:0000256" key="3">
    <source>
        <dbReference type="SAM" id="Phobius"/>
    </source>
</evidence>
<dbReference type="CDD" id="cd05828">
    <property type="entry name" value="Sortase_D_1"/>
    <property type="match status" value="1"/>
</dbReference>
<name>A0A2S1LZU2_9BACI</name>
<keyword evidence="3" id="KW-0472">Membrane</keyword>
<dbReference type="EMBL" id="CP015328">
    <property type="protein sequence ID" value="AWG44325.1"/>
    <property type="molecule type" value="Genomic_DNA"/>
</dbReference>
<sequence length="201" mass="22668">MVIVRRILGYILILSALVLGLNSFWNWYEGKSSAQDLTEEEVKQYVDSSTTIDKQEAKTKQVPSSEVSHNKGEKVATLVIPTLGQKYPVYWGTDEDSLRKGAGMFVSDLTTTPDGNGHTVLSGHRDTVFTGLDKVKEGNNLIVKYNGQIYTYEVKKTWIVDKDDRSVIVEKDKPTLTLTTCYPFHYVGNAPERYIIQAERI</sequence>
<dbReference type="AlphaFoldDB" id="A0A2S1LZU2"/>
<feature type="active site" description="Acyl-thioester intermediate" evidence="2">
    <location>
        <position position="181"/>
    </location>
</feature>
<keyword evidence="4" id="KW-0614">Plasmid</keyword>
<dbReference type="NCBIfam" id="TIGR01076">
    <property type="entry name" value="sortase_fam"/>
    <property type="match status" value="1"/>
</dbReference>
<gene>
    <name evidence="4" type="ORF">BEH_26430</name>
</gene>
<evidence type="ECO:0000313" key="5">
    <source>
        <dbReference type="Proteomes" id="UP000036202"/>
    </source>
</evidence>
<keyword evidence="5" id="KW-1185">Reference proteome</keyword>
<dbReference type="InterPro" id="IPR005754">
    <property type="entry name" value="Sortase"/>
</dbReference>
<protein>
    <submittedName>
        <fullName evidence="4">Class D sortase</fullName>
    </submittedName>
</protein>
<dbReference type="KEGG" id="beo:BEH_26430"/>
<dbReference type="Gene3D" id="2.40.260.10">
    <property type="entry name" value="Sortase"/>
    <property type="match status" value="1"/>
</dbReference>
<geneLocation type="plasmid" evidence="5">
    <name>pbeh6</name>
</geneLocation>
<keyword evidence="1" id="KW-0378">Hydrolase</keyword>
<reference evidence="4 5" key="1">
    <citation type="journal article" date="2015" name="PLoS ONE">
        <title>Genome Sequence of Bacillus endophyticus and Analysis of Its Companion Mechanism in the Ketogulonigenium vulgare-Bacillus Strain Consortium.</title>
        <authorList>
            <person name="Jia N."/>
            <person name="Du J."/>
            <person name="Ding M.Z."/>
            <person name="Gao F."/>
            <person name="Yuan Y.J."/>
        </authorList>
    </citation>
    <scope>NUCLEOTIDE SEQUENCE [LARGE SCALE GENOMIC DNA]</scope>
    <source>
        <strain evidence="4 5">Hbe603</strain>
        <plasmid evidence="5">pbeh6</plasmid>
    </source>
</reference>
<keyword evidence="3" id="KW-1133">Transmembrane helix</keyword>
<evidence type="ECO:0000256" key="2">
    <source>
        <dbReference type="PIRSR" id="PIRSR605754-1"/>
    </source>
</evidence>
<organism evidence="4 5">
    <name type="scientific">Priestia filamentosa</name>
    <dbReference type="NCBI Taxonomy" id="1402861"/>
    <lineage>
        <taxon>Bacteria</taxon>
        <taxon>Bacillati</taxon>
        <taxon>Bacillota</taxon>
        <taxon>Bacilli</taxon>
        <taxon>Bacillales</taxon>
        <taxon>Bacillaceae</taxon>
        <taxon>Priestia</taxon>
    </lineage>
</organism>
<dbReference type="Pfam" id="PF04203">
    <property type="entry name" value="Sortase"/>
    <property type="match status" value="1"/>
</dbReference>
<dbReference type="GO" id="GO:0016787">
    <property type="term" value="F:hydrolase activity"/>
    <property type="evidence" value="ECO:0007669"/>
    <property type="project" value="UniProtKB-KW"/>
</dbReference>
<dbReference type="InterPro" id="IPR041999">
    <property type="entry name" value="Sortase_D_1"/>
</dbReference>
<dbReference type="InterPro" id="IPR053525">
    <property type="entry name" value="Sortase_D"/>
</dbReference>
<feature type="active site" description="Proton donor/acceptor" evidence="2">
    <location>
        <position position="124"/>
    </location>
</feature>
<keyword evidence="3" id="KW-0812">Transmembrane</keyword>